<accession>A0AA41V2I2</accession>
<dbReference type="Pfam" id="PF17766">
    <property type="entry name" value="fn3_6"/>
    <property type="match status" value="1"/>
</dbReference>
<evidence type="ECO:0000259" key="13">
    <source>
        <dbReference type="Pfam" id="PF02225"/>
    </source>
</evidence>
<evidence type="ECO:0000256" key="5">
    <source>
        <dbReference type="ARBA" id="ARBA00022729"/>
    </source>
</evidence>
<keyword evidence="17" id="KW-1185">Reference proteome</keyword>
<dbReference type="InterPro" id="IPR036852">
    <property type="entry name" value="Peptidase_S8/S53_dom_sf"/>
</dbReference>
<dbReference type="Pfam" id="PF00082">
    <property type="entry name" value="Peptidase_S8"/>
    <property type="match status" value="1"/>
</dbReference>
<dbReference type="InterPro" id="IPR041469">
    <property type="entry name" value="Subtilisin-like_FN3"/>
</dbReference>
<comment type="subcellular location">
    <subcellularLocation>
        <location evidence="1">Secreted</location>
    </subcellularLocation>
</comment>
<dbReference type="FunFam" id="3.30.70.80:FF:000003">
    <property type="entry name" value="Subtilisin-like protease SBT1.9"/>
    <property type="match status" value="1"/>
</dbReference>
<dbReference type="InterPro" id="IPR000209">
    <property type="entry name" value="Peptidase_S8/S53_dom"/>
</dbReference>
<feature type="domain" description="Subtilisin-like protease fibronectin type-III" evidence="15">
    <location>
        <begin position="703"/>
        <end position="807"/>
    </location>
</feature>
<gene>
    <name evidence="16" type="ORF">MKW94_030261</name>
</gene>
<proteinExistence type="inferred from homology"/>
<dbReference type="InterPro" id="IPR010259">
    <property type="entry name" value="S8pro/Inhibitor_I9"/>
</dbReference>
<dbReference type="EMBL" id="JAJJMA010079149">
    <property type="protein sequence ID" value="MCL7028401.1"/>
    <property type="molecule type" value="Genomic_DNA"/>
</dbReference>
<dbReference type="Gene3D" id="3.30.70.80">
    <property type="entry name" value="Peptidase S8 propeptide/proteinase inhibitor I9"/>
    <property type="match status" value="1"/>
</dbReference>
<feature type="domain" description="Peptidase S8/S53" evidence="12">
    <location>
        <begin position="159"/>
        <end position="627"/>
    </location>
</feature>
<dbReference type="PRINTS" id="PR00723">
    <property type="entry name" value="SUBTILISIN"/>
</dbReference>
<dbReference type="GO" id="GO:0004252">
    <property type="term" value="F:serine-type endopeptidase activity"/>
    <property type="evidence" value="ECO:0007669"/>
    <property type="project" value="UniProtKB-UniRule"/>
</dbReference>
<evidence type="ECO:0008006" key="18">
    <source>
        <dbReference type="Google" id="ProtNLM"/>
    </source>
</evidence>
<dbReference type="CDD" id="cd04852">
    <property type="entry name" value="Peptidases_S8_3"/>
    <property type="match status" value="1"/>
</dbReference>
<keyword evidence="4 10" id="KW-0645">Protease</keyword>
<feature type="active site" description="Charge relay system" evidence="9 10">
    <location>
        <position position="168"/>
    </location>
</feature>
<dbReference type="GO" id="GO:0048731">
    <property type="term" value="P:system development"/>
    <property type="evidence" value="ECO:0007669"/>
    <property type="project" value="UniProtKB-ARBA"/>
</dbReference>
<dbReference type="FunFam" id="3.50.30.30:FF:000005">
    <property type="entry name" value="subtilisin-like protease SBT1.5"/>
    <property type="match status" value="1"/>
</dbReference>
<name>A0AA41V2I2_PAPNU</name>
<evidence type="ECO:0000256" key="10">
    <source>
        <dbReference type="PROSITE-ProRule" id="PRU01240"/>
    </source>
</evidence>
<dbReference type="InterPro" id="IPR037045">
    <property type="entry name" value="S8pro/Inhibitor_I9_sf"/>
</dbReference>
<evidence type="ECO:0000256" key="7">
    <source>
        <dbReference type="ARBA" id="ARBA00022825"/>
    </source>
</evidence>
<evidence type="ECO:0000313" key="16">
    <source>
        <dbReference type="EMBL" id="MCL7028401.1"/>
    </source>
</evidence>
<dbReference type="InterPro" id="IPR003137">
    <property type="entry name" value="PA_domain"/>
</dbReference>
<evidence type="ECO:0000256" key="6">
    <source>
        <dbReference type="ARBA" id="ARBA00022801"/>
    </source>
</evidence>
<dbReference type="Gene3D" id="2.60.40.2310">
    <property type="match status" value="1"/>
</dbReference>
<dbReference type="InterPro" id="IPR046450">
    <property type="entry name" value="PA_dom_sf"/>
</dbReference>
<dbReference type="Pfam" id="PF05922">
    <property type="entry name" value="Inhibitor_I9"/>
    <property type="match status" value="1"/>
</dbReference>
<evidence type="ECO:0000259" key="15">
    <source>
        <dbReference type="Pfam" id="PF17766"/>
    </source>
</evidence>
<evidence type="ECO:0000313" key="17">
    <source>
        <dbReference type="Proteomes" id="UP001177140"/>
    </source>
</evidence>
<dbReference type="FunFam" id="3.40.50.200:FF:000006">
    <property type="entry name" value="Subtilisin-like protease SBT1.5"/>
    <property type="match status" value="1"/>
</dbReference>
<feature type="signal peptide" evidence="11">
    <location>
        <begin position="1"/>
        <end position="23"/>
    </location>
</feature>
<keyword evidence="3" id="KW-0964">Secreted</keyword>
<dbReference type="PROSITE" id="PS00138">
    <property type="entry name" value="SUBTILASE_SER"/>
    <property type="match status" value="1"/>
</dbReference>
<keyword evidence="6 10" id="KW-0378">Hydrolase</keyword>
<evidence type="ECO:0000256" key="2">
    <source>
        <dbReference type="ARBA" id="ARBA00011073"/>
    </source>
</evidence>
<dbReference type="InterPro" id="IPR015500">
    <property type="entry name" value="Peptidase_S8_subtilisin-rel"/>
</dbReference>
<evidence type="ECO:0000259" key="12">
    <source>
        <dbReference type="Pfam" id="PF00082"/>
    </source>
</evidence>
<feature type="active site" description="Charge relay system" evidence="9 10">
    <location>
        <position position="589"/>
    </location>
</feature>
<evidence type="ECO:0000256" key="11">
    <source>
        <dbReference type="SAM" id="SignalP"/>
    </source>
</evidence>
<dbReference type="AlphaFoldDB" id="A0AA41V2I2"/>
<keyword evidence="7 10" id="KW-0720">Serine protease</keyword>
<evidence type="ECO:0000256" key="9">
    <source>
        <dbReference type="PIRSR" id="PIRSR615500-1"/>
    </source>
</evidence>
<comment type="caution">
    <text evidence="16">The sequence shown here is derived from an EMBL/GenBank/DDBJ whole genome shotgun (WGS) entry which is preliminary data.</text>
</comment>
<keyword evidence="5 11" id="KW-0732">Signal</keyword>
<dbReference type="InterPro" id="IPR034197">
    <property type="entry name" value="Peptidases_S8_3"/>
</dbReference>
<dbReference type="InterPro" id="IPR023828">
    <property type="entry name" value="Peptidase_S8_Ser-AS"/>
</dbReference>
<evidence type="ECO:0000256" key="4">
    <source>
        <dbReference type="ARBA" id="ARBA00022670"/>
    </source>
</evidence>
<dbReference type="InterPro" id="IPR045051">
    <property type="entry name" value="SBT"/>
</dbReference>
<evidence type="ECO:0000256" key="8">
    <source>
        <dbReference type="ARBA" id="ARBA00023180"/>
    </source>
</evidence>
<dbReference type="PANTHER" id="PTHR10795">
    <property type="entry name" value="PROPROTEIN CONVERTASE SUBTILISIN/KEXIN"/>
    <property type="match status" value="1"/>
</dbReference>
<dbReference type="Gene3D" id="3.50.30.30">
    <property type="match status" value="1"/>
</dbReference>
<dbReference type="GO" id="GO:0006508">
    <property type="term" value="P:proteolysis"/>
    <property type="evidence" value="ECO:0007669"/>
    <property type="project" value="UniProtKB-KW"/>
</dbReference>
<keyword evidence="8" id="KW-0325">Glycoprotein</keyword>
<reference evidence="16" key="1">
    <citation type="submission" date="2022-03" db="EMBL/GenBank/DDBJ databases">
        <title>A functionally conserved STORR gene fusion in Papaver species that diverged 16.8 million years ago.</title>
        <authorList>
            <person name="Catania T."/>
        </authorList>
    </citation>
    <scope>NUCLEOTIDE SEQUENCE</scope>
    <source>
        <strain evidence="16">S-191538</strain>
    </source>
</reference>
<dbReference type="Gene3D" id="3.40.50.200">
    <property type="entry name" value="Peptidase S8/S53 domain"/>
    <property type="match status" value="1"/>
</dbReference>
<dbReference type="SUPFAM" id="SSF54897">
    <property type="entry name" value="Protease propeptides/inhibitors"/>
    <property type="match status" value="1"/>
</dbReference>
<dbReference type="CDD" id="cd02120">
    <property type="entry name" value="PA_subtilisin_like"/>
    <property type="match status" value="1"/>
</dbReference>
<protein>
    <recommendedName>
        <fullName evidence="18">Subtilisin-like protease SBT1.5</fullName>
    </recommendedName>
</protein>
<dbReference type="PROSITE" id="PS51892">
    <property type="entry name" value="SUBTILASE"/>
    <property type="match status" value="1"/>
</dbReference>
<dbReference type="Proteomes" id="UP001177140">
    <property type="component" value="Unassembled WGS sequence"/>
</dbReference>
<organism evidence="16 17">
    <name type="scientific">Papaver nudicaule</name>
    <name type="common">Iceland poppy</name>
    <dbReference type="NCBI Taxonomy" id="74823"/>
    <lineage>
        <taxon>Eukaryota</taxon>
        <taxon>Viridiplantae</taxon>
        <taxon>Streptophyta</taxon>
        <taxon>Embryophyta</taxon>
        <taxon>Tracheophyta</taxon>
        <taxon>Spermatophyta</taxon>
        <taxon>Magnoliopsida</taxon>
        <taxon>Ranunculales</taxon>
        <taxon>Papaveraceae</taxon>
        <taxon>Papaveroideae</taxon>
        <taxon>Papaver</taxon>
    </lineage>
</organism>
<dbReference type="GO" id="GO:0005576">
    <property type="term" value="C:extracellular region"/>
    <property type="evidence" value="ECO:0007669"/>
    <property type="project" value="UniProtKB-SubCell"/>
</dbReference>
<feature type="domain" description="PA" evidence="13">
    <location>
        <begin position="424"/>
        <end position="504"/>
    </location>
</feature>
<comment type="similarity">
    <text evidence="2 10">Belongs to the peptidase S8 family.</text>
</comment>
<dbReference type="SUPFAM" id="SSF52743">
    <property type="entry name" value="Subtilisin-like"/>
    <property type="match status" value="1"/>
</dbReference>
<dbReference type="SUPFAM" id="SSF52025">
    <property type="entry name" value="PA domain"/>
    <property type="match status" value="1"/>
</dbReference>
<evidence type="ECO:0000259" key="14">
    <source>
        <dbReference type="Pfam" id="PF05922"/>
    </source>
</evidence>
<evidence type="ECO:0000256" key="3">
    <source>
        <dbReference type="ARBA" id="ARBA00022525"/>
    </source>
</evidence>
<evidence type="ECO:0000256" key="1">
    <source>
        <dbReference type="ARBA" id="ARBA00004613"/>
    </source>
</evidence>
<feature type="active site" description="Charge relay system" evidence="9 10">
    <location>
        <position position="241"/>
    </location>
</feature>
<feature type="chain" id="PRO_5041432297" description="Subtilisin-like protease SBT1.5" evidence="11">
    <location>
        <begin position="24"/>
        <end position="813"/>
    </location>
</feature>
<dbReference type="Pfam" id="PF02225">
    <property type="entry name" value="PA"/>
    <property type="match status" value="1"/>
</dbReference>
<sequence>MGPLVWWTLFSSTFLCFSDVVSGTTTNTVNLSDQFETQTYIIRVQNNLKPSVFSDVEHWYSSTLKSLTSNNLKLDHEKTQSRNSKEDFLHVYKTVFHGFSTKLNQQQAEEIKNRPGVLGVYIDQVREIQTTRSPHFLGLTATGAHGHKANGLLKGSDYGSNVVIGILDTGIWPERRSFHDHGLGPIPSHWKGECMEGKGFSKTLCNKKLVGARYFPRGYTATAGIINETTEFRSPRDSDGHGTHTASTAAGRHIPNASLLGLADGVAVGIAPKARIAVYKVCWGRGCFDSDILAAIDKAVEDGVDIISLSVGAAVTPYYQDPIAMGSFGAMEKGVFVSASAGNEGPGIMTVTNIAPWITTVGAGTIDRNFPADLILEDGPVIKGASLYSGPPLPENTFFPLVYAGNLSAAVHNGNVTYPKRSGSSTGFTSAICMPNSLQQELVRGKIVLCDRGGVPRAAKGAVVKDAGGVGMILANSSPEGSGLVADAHVLPGLAVTETDGYAIHTYLATSKNPRAKFAFHGTQLGTKPAPVVAGFSSRGPNLESIYIIKPDMIAPGVNILAAWPDNVSPTGLSSDPRRTEFNIMSGTSMSCPHVSGLGALLKGAHPDWSPARIRSALMTTAYIHDSAGRILLDEVNYNTSKAWDMGSGHVNPQKALDPGLVYDLTVDDYIDFLCASNYTRRNVRSIARRPVNCTSKGLKPWDLNYPSISVAVDQSKPSKTEIELRRTVTHVNDGASSYTVKIENPVGAIVVVDPPKLEFTQREEKKSYVVKIVTQKVALPPGNTKSEFGRLTWTDGNHMVSMPIAVTWQESY</sequence>
<feature type="domain" description="Inhibitor I9" evidence="14">
    <location>
        <begin position="39"/>
        <end position="128"/>
    </location>
</feature>